<comment type="subcellular location">
    <subcellularLocation>
        <location evidence="1 7">Membrane</location>
        <topology evidence="1 7">Multi-pass membrane protein</topology>
    </subcellularLocation>
</comment>
<keyword evidence="7" id="KW-0769">Symport</keyword>
<evidence type="ECO:0000256" key="4">
    <source>
        <dbReference type="ARBA" id="ARBA00022692"/>
    </source>
</evidence>
<feature type="region of interest" description="Disordered" evidence="8">
    <location>
        <begin position="1"/>
        <end position="24"/>
    </location>
</feature>
<sequence>MMDKHADEMETQSQTEHDRQRPTKNKCLKRLRKNAFLICTFIGIIIGAGSGFSLRPQKLTADTVSLISYPGELFMRTLKLLVLPFVVSCIISGTASLNVQKNGKIAIRTLAYFFSTSLLNVVLGTSLALLMQPGTASYKSSERKPPSHRPQISVQDGFLDIGRNLLPDNLFRATLETTFTKYELVPGTNDTYRKIVDSRAGTDMIGVVLFCIMFGSILGTMGPKSQVVIDFFSVINETLMKLLRGVIWLTPFSVGSILCGRIASLPNIGEAMDRLAWLVLTVFLALSLYHFFIVQLIYFFIVRQNPFAYYAQLAPSLLTAFATSSKAASIPITFKVLEDEVKMDKRITRFVLPIGNLNLNGSAAHMPISLLFIAQLNDIDLGVGDYVNLLITITFLSMSMATVPSASLMMTVMLCSTINAPLEDVSLLFATDWLLDRIETVNNVLGDCYTVAVVQKLSARELASLRQEKNGTLQQLKESNIDGKSV</sequence>
<feature type="transmembrane region" description="Helical" evidence="7">
    <location>
        <begin position="386"/>
        <end position="403"/>
    </location>
</feature>
<dbReference type="Gene3D" id="1.10.3860.10">
    <property type="entry name" value="Sodium:dicarboxylate symporter"/>
    <property type="match status" value="1"/>
</dbReference>
<feature type="transmembrane region" description="Helical" evidence="7">
    <location>
        <begin position="204"/>
        <end position="221"/>
    </location>
</feature>
<evidence type="ECO:0000256" key="8">
    <source>
        <dbReference type="SAM" id="MobiDB-lite"/>
    </source>
</evidence>
<dbReference type="GO" id="GO:0015501">
    <property type="term" value="F:glutamate:sodium symporter activity"/>
    <property type="evidence" value="ECO:0007669"/>
    <property type="project" value="TreeGrafter"/>
</dbReference>
<dbReference type="EMBL" id="OU963868">
    <property type="protein sequence ID" value="CAH0392658.1"/>
    <property type="molecule type" value="Genomic_DNA"/>
</dbReference>
<proteinExistence type="inferred from homology"/>
<evidence type="ECO:0000313" key="10">
    <source>
        <dbReference type="Proteomes" id="UP001152759"/>
    </source>
</evidence>
<dbReference type="Pfam" id="PF00375">
    <property type="entry name" value="SDF"/>
    <property type="match status" value="1"/>
</dbReference>
<dbReference type="InterPro" id="IPR001991">
    <property type="entry name" value="Na-dicarboxylate_symporter"/>
</dbReference>
<keyword evidence="3 7" id="KW-0813">Transport</keyword>
<protein>
    <recommendedName>
        <fullName evidence="7">Amino acid transporter</fullName>
    </recommendedName>
</protein>
<organism evidence="9 10">
    <name type="scientific">Bemisia tabaci</name>
    <name type="common">Sweetpotato whitefly</name>
    <name type="synonym">Aleurodes tabaci</name>
    <dbReference type="NCBI Taxonomy" id="7038"/>
    <lineage>
        <taxon>Eukaryota</taxon>
        <taxon>Metazoa</taxon>
        <taxon>Ecdysozoa</taxon>
        <taxon>Arthropoda</taxon>
        <taxon>Hexapoda</taxon>
        <taxon>Insecta</taxon>
        <taxon>Pterygota</taxon>
        <taxon>Neoptera</taxon>
        <taxon>Paraneoptera</taxon>
        <taxon>Hemiptera</taxon>
        <taxon>Sternorrhyncha</taxon>
        <taxon>Aleyrodoidea</taxon>
        <taxon>Aleyrodidae</taxon>
        <taxon>Aleyrodinae</taxon>
        <taxon>Bemisia</taxon>
    </lineage>
</organism>
<keyword evidence="6 7" id="KW-0472">Membrane</keyword>
<evidence type="ECO:0000313" key="9">
    <source>
        <dbReference type="EMBL" id="CAH0392658.1"/>
    </source>
</evidence>
<keyword evidence="4 7" id="KW-0812">Transmembrane</keyword>
<dbReference type="PRINTS" id="PR00173">
    <property type="entry name" value="EDTRNSPORT"/>
</dbReference>
<feature type="transmembrane region" description="Helical" evidence="7">
    <location>
        <begin position="350"/>
        <end position="374"/>
    </location>
</feature>
<dbReference type="GO" id="GO:0005886">
    <property type="term" value="C:plasma membrane"/>
    <property type="evidence" value="ECO:0007669"/>
    <property type="project" value="TreeGrafter"/>
</dbReference>
<evidence type="ECO:0000256" key="5">
    <source>
        <dbReference type="ARBA" id="ARBA00022989"/>
    </source>
</evidence>
<dbReference type="InterPro" id="IPR050746">
    <property type="entry name" value="DAACS"/>
</dbReference>
<name>A0A9P0F7R4_BEMTA</name>
<dbReference type="PANTHER" id="PTHR11958">
    <property type="entry name" value="SODIUM/DICARBOXYLATE SYMPORTER-RELATED"/>
    <property type="match status" value="1"/>
</dbReference>
<dbReference type="Proteomes" id="UP001152759">
    <property type="component" value="Chromosome 7"/>
</dbReference>
<evidence type="ECO:0000256" key="3">
    <source>
        <dbReference type="ARBA" id="ARBA00022448"/>
    </source>
</evidence>
<feature type="transmembrane region" description="Helical" evidence="7">
    <location>
        <begin position="242"/>
        <end position="263"/>
    </location>
</feature>
<gene>
    <name evidence="9" type="ORF">BEMITA_LOCUS11146</name>
</gene>
<dbReference type="InterPro" id="IPR036458">
    <property type="entry name" value="Na:dicarbo_symporter_sf"/>
</dbReference>
<evidence type="ECO:0000256" key="7">
    <source>
        <dbReference type="RuleBase" id="RU361216"/>
    </source>
</evidence>
<dbReference type="AlphaFoldDB" id="A0A9P0F7R4"/>
<reference evidence="9" key="1">
    <citation type="submission" date="2021-12" db="EMBL/GenBank/DDBJ databases">
        <authorList>
            <person name="King R."/>
        </authorList>
    </citation>
    <scope>NUCLEOTIDE SEQUENCE</scope>
</reference>
<evidence type="ECO:0000256" key="1">
    <source>
        <dbReference type="ARBA" id="ARBA00004141"/>
    </source>
</evidence>
<dbReference type="SUPFAM" id="SSF118215">
    <property type="entry name" value="Proton glutamate symport protein"/>
    <property type="match status" value="1"/>
</dbReference>
<dbReference type="GO" id="GO:0005313">
    <property type="term" value="F:L-glutamate transmembrane transporter activity"/>
    <property type="evidence" value="ECO:0007669"/>
    <property type="project" value="TreeGrafter"/>
</dbReference>
<feature type="transmembrane region" description="Helical" evidence="7">
    <location>
        <begin position="34"/>
        <end position="54"/>
    </location>
</feature>
<evidence type="ECO:0000256" key="6">
    <source>
        <dbReference type="ARBA" id="ARBA00023136"/>
    </source>
</evidence>
<dbReference type="PANTHER" id="PTHR11958:SF111">
    <property type="entry name" value="AMINO ACID TRANSPORTER"/>
    <property type="match status" value="1"/>
</dbReference>
<feature type="transmembrane region" description="Helical" evidence="7">
    <location>
        <begin position="74"/>
        <end position="97"/>
    </location>
</feature>
<feature type="transmembrane region" description="Helical" evidence="7">
    <location>
        <begin position="275"/>
        <end position="301"/>
    </location>
</feature>
<feature type="transmembrane region" description="Helical" evidence="7">
    <location>
        <begin position="109"/>
        <end position="131"/>
    </location>
</feature>
<keyword evidence="10" id="KW-1185">Reference proteome</keyword>
<accession>A0A9P0F7R4</accession>
<keyword evidence="5 7" id="KW-1133">Transmembrane helix</keyword>
<evidence type="ECO:0000256" key="2">
    <source>
        <dbReference type="ARBA" id="ARBA00006148"/>
    </source>
</evidence>
<dbReference type="GO" id="GO:0015175">
    <property type="term" value="F:neutral L-amino acid transmembrane transporter activity"/>
    <property type="evidence" value="ECO:0007669"/>
    <property type="project" value="TreeGrafter"/>
</dbReference>
<comment type="similarity">
    <text evidence="2 7">Belongs to the dicarboxylate/amino acid:cation symporter (DAACS) (TC 2.A.23) family.</text>
</comment>